<dbReference type="InterPro" id="IPR036388">
    <property type="entry name" value="WH-like_DNA-bd_sf"/>
</dbReference>
<dbReference type="InterPro" id="IPR000944">
    <property type="entry name" value="Tscrpt_reg_Rrf2"/>
</dbReference>
<dbReference type="Gene3D" id="1.10.10.10">
    <property type="entry name" value="Winged helix-like DNA-binding domain superfamily/Winged helix DNA-binding domain"/>
    <property type="match status" value="1"/>
</dbReference>
<sequence>MLSKTFGYAIRGILYVALKNMEVKTVGIKEIAEALEVPQPFLGKIMQDLVRRDILSSVKGPNGGFYITEQTLAIPVIKVVEAVDGLGTFQKCVLGLHQCSGVQPCPLHAQVKPYRDVLFQSLSDQKIGDLKEELASGKVFVRT</sequence>
<dbReference type="Proteomes" id="UP001228581">
    <property type="component" value="Unassembled WGS sequence"/>
</dbReference>
<comment type="caution">
    <text evidence="1">The sequence shown here is derived from an EMBL/GenBank/DDBJ whole genome shotgun (WGS) entry which is preliminary data.</text>
</comment>
<organism evidence="1 2">
    <name type="scientific">Xanthocytophaga flava</name>
    <dbReference type="NCBI Taxonomy" id="3048013"/>
    <lineage>
        <taxon>Bacteria</taxon>
        <taxon>Pseudomonadati</taxon>
        <taxon>Bacteroidota</taxon>
        <taxon>Cytophagia</taxon>
        <taxon>Cytophagales</taxon>
        <taxon>Rhodocytophagaceae</taxon>
        <taxon>Xanthocytophaga</taxon>
    </lineage>
</organism>
<proteinExistence type="predicted"/>
<dbReference type="EMBL" id="JASJOT010000004">
    <property type="protein sequence ID" value="MDJ1493027.1"/>
    <property type="molecule type" value="Genomic_DNA"/>
</dbReference>
<reference evidence="1 2" key="1">
    <citation type="submission" date="2023-05" db="EMBL/GenBank/DDBJ databases">
        <authorList>
            <person name="Zhang X."/>
        </authorList>
    </citation>
    <scope>NUCLEOTIDE SEQUENCE [LARGE SCALE GENOMIC DNA]</scope>
    <source>
        <strain evidence="1 2">DM2B3-1</strain>
    </source>
</reference>
<dbReference type="NCBIfam" id="TIGR00738">
    <property type="entry name" value="rrf2_super"/>
    <property type="match status" value="1"/>
</dbReference>
<evidence type="ECO:0000313" key="1">
    <source>
        <dbReference type="EMBL" id="MDJ1493027.1"/>
    </source>
</evidence>
<dbReference type="RefSeq" id="WP_313994705.1">
    <property type="nucleotide sequence ID" value="NZ_JASJOT010000004.1"/>
</dbReference>
<evidence type="ECO:0000313" key="2">
    <source>
        <dbReference type="Proteomes" id="UP001228581"/>
    </source>
</evidence>
<keyword evidence="2" id="KW-1185">Reference proteome</keyword>
<accession>A0ABT7CIZ8</accession>
<protein>
    <submittedName>
        <fullName evidence="1">Rrf2 family transcriptional regulator</fullName>
    </submittedName>
</protein>
<dbReference type="InterPro" id="IPR036390">
    <property type="entry name" value="WH_DNA-bd_sf"/>
</dbReference>
<dbReference type="Pfam" id="PF02082">
    <property type="entry name" value="Rrf2"/>
    <property type="match status" value="1"/>
</dbReference>
<dbReference type="PROSITE" id="PS51197">
    <property type="entry name" value="HTH_RRF2_2"/>
    <property type="match status" value="1"/>
</dbReference>
<dbReference type="SUPFAM" id="SSF46785">
    <property type="entry name" value="Winged helix' DNA-binding domain"/>
    <property type="match status" value="1"/>
</dbReference>
<gene>
    <name evidence="1" type="ORF">QNI19_08790</name>
</gene>
<name>A0ABT7CIZ8_9BACT</name>
<dbReference type="PANTHER" id="PTHR33221">
    <property type="entry name" value="WINGED HELIX-TURN-HELIX TRANSCRIPTIONAL REGULATOR, RRF2 FAMILY"/>
    <property type="match status" value="1"/>
</dbReference>
<dbReference type="PANTHER" id="PTHR33221:SF13">
    <property type="entry name" value="TRANSCRIPTIONAL REGULATOR-RELATED"/>
    <property type="match status" value="1"/>
</dbReference>